<gene>
    <name evidence="1" type="ORF">B9Q02_09655</name>
</gene>
<sequence length="314" mass="33344">MGMRKSKKAVSPVVATIILIAVFIAVVAAALSFATVELSSYYAQSDFNQSQNFVLSLAESLENVGFTFGRSVSIGYAFKYASVALIPVAIQYSVTLTFVSGSPITLSTYTGFVLVAISGHYYSLGSNFYSIVYPPSYKSLSSFGGSGSMGFAFMREYQTGGKGGGVFLDSVVVPIPLSLNLTLTSSIGSQSTTQYITRIYLLQLSYYKTPLPLPTNCATQNPPTQKVVKFNLTSGFLSLQGGSQTVCSYSGVKSVQISVQGVPPYSQFYPVGSNSFFVFPSTLTTLNCPSKACSGSTSSWQVQVFIGDVGVNGS</sequence>
<evidence type="ECO:0000313" key="1">
    <source>
        <dbReference type="EMBL" id="PSN84305.1"/>
    </source>
</evidence>
<accession>A0A2R6AD72</accession>
<dbReference type="EMBL" id="NEXD01000082">
    <property type="protein sequence ID" value="PSN84305.1"/>
    <property type="molecule type" value="Genomic_DNA"/>
</dbReference>
<comment type="caution">
    <text evidence="1">The sequence shown here is derived from an EMBL/GenBank/DDBJ whole genome shotgun (WGS) entry which is preliminary data.</text>
</comment>
<dbReference type="Proteomes" id="UP000240569">
    <property type="component" value="Unassembled WGS sequence"/>
</dbReference>
<evidence type="ECO:0000313" key="2">
    <source>
        <dbReference type="Proteomes" id="UP000240569"/>
    </source>
</evidence>
<organism evidence="1 2">
    <name type="scientific">Candidatus Marsarchaeota G1 archaeon BE_D</name>
    <dbReference type="NCBI Taxonomy" id="1978156"/>
    <lineage>
        <taxon>Archaea</taxon>
        <taxon>Candidatus Marsarchaeota</taxon>
        <taxon>Candidatus Marsarchaeota group 1</taxon>
    </lineage>
</organism>
<protein>
    <submittedName>
        <fullName evidence="1">Uncharacterized protein</fullName>
    </submittedName>
</protein>
<name>A0A2R6AD72_9ARCH</name>
<dbReference type="AlphaFoldDB" id="A0A2R6AD72"/>
<reference evidence="1 2" key="1">
    <citation type="submission" date="2017-04" db="EMBL/GenBank/DDBJ databases">
        <title>Novel microbial lineages endemic to geothermal iron-oxide mats fill important gaps in the evolutionary history of Archaea.</title>
        <authorList>
            <person name="Jay Z.J."/>
            <person name="Beam J.P."/>
            <person name="Dlakic M."/>
            <person name="Rusch D.B."/>
            <person name="Kozubal M.A."/>
            <person name="Inskeep W.P."/>
        </authorList>
    </citation>
    <scope>NUCLEOTIDE SEQUENCE [LARGE SCALE GENOMIC DNA]</scope>
    <source>
        <strain evidence="1">BE_D</strain>
    </source>
</reference>
<proteinExistence type="predicted"/>